<dbReference type="EMBL" id="WWEO01000036">
    <property type="protein sequence ID" value="NCD68183.1"/>
    <property type="molecule type" value="Genomic_DNA"/>
</dbReference>
<dbReference type="Proteomes" id="UP000638732">
    <property type="component" value="Unassembled WGS sequence"/>
</dbReference>
<feature type="transmembrane region" description="Helical" evidence="1">
    <location>
        <begin position="100"/>
        <end position="119"/>
    </location>
</feature>
<organism evidence="2 3">
    <name type="scientific">Mucilaginibacter agri</name>
    <dbReference type="NCBI Taxonomy" id="2695265"/>
    <lineage>
        <taxon>Bacteria</taxon>
        <taxon>Pseudomonadati</taxon>
        <taxon>Bacteroidota</taxon>
        <taxon>Sphingobacteriia</taxon>
        <taxon>Sphingobacteriales</taxon>
        <taxon>Sphingobacteriaceae</taxon>
        <taxon>Mucilaginibacter</taxon>
    </lineage>
</organism>
<evidence type="ECO:0000313" key="2">
    <source>
        <dbReference type="EMBL" id="NCD68183.1"/>
    </source>
</evidence>
<gene>
    <name evidence="2" type="ORF">GSY63_02300</name>
</gene>
<dbReference type="AlphaFoldDB" id="A0A966DQN6"/>
<keyword evidence="1" id="KW-0472">Membrane</keyword>
<dbReference type="InterPro" id="IPR007354">
    <property type="entry name" value="CruF-like"/>
</dbReference>
<feature type="transmembrane region" description="Helical" evidence="1">
    <location>
        <begin position="193"/>
        <end position="212"/>
    </location>
</feature>
<dbReference type="Pfam" id="PF04240">
    <property type="entry name" value="Caroten_synth"/>
    <property type="match status" value="1"/>
</dbReference>
<keyword evidence="1" id="KW-1133">Transmembrane helix</keyword>
<comment type="caution">
    <text evidence="2">The sequence shown here is derived from an EMBL/GenBank/DDBJ whole genome shotgun (WGS) entry which is preliminary data.</text>
</comment>
<accession>A0A966DQN6</accession>
<reference evidence="2" key="2">
    <citation type="submission" date="2020-10" db="EMBL/GenBank/DDBJ databases">
        <title>Mucilaginibacter sp. nov., isolated from soil.</title>
        <authorList>
            <person name="Jeon C.O."/>
        </authorList>
    </citation>
    <scope>NUCLEOTIDE SEQUENCE</scope>
    <source>
        <strain evidence="2">R11</strain>
    </source>
</reference>
<feature type="transmembrane region" description="Helical" evidence="1">
    <location>
        <begin position="35"/>
        <end position="53"/>
    </location>
</feature>
<reference evidence="2" key="1">
    <citation type="submission" date="2020-01" db="EMBL/GenBank/DDBJ databases">
        <authorList>
            <person name="Seo Y.L."/>
        </authorList>
    </citation>
    <scope>NUCLEOTIDE SEQUENCE</scope>
    <source>
        <strain evidence="2">R11</strain>
    </source>
</reference>
<proteinExistence type="predicted"/>
<evidence type="ECO:0000256" key="1">
    <source>
        <dbReference type="SAM" id="Phobius"/>
    </source>
</evidence>
<feature type="transmembrane region" description="Helical" evidence="1">
    <location>
        <begin position="12"/>
        <end position="29"/>
    </location>
</feature>
<keyword evidence="3" id="KW-1185">Reference proteome</keyword>
<sequence>MERPPRLNSKLAIFIIILFHAVGLVGLMLPETHTLFLKIVPFHLLLMLLVVFFSHKSIDSKYTGFVLIIYLSGFVAEWIGVHTGWLFGNYAYGDTLGTKLFDIPLTIGVNWFLLIYATGVTTKRMHVKKKWARVLLGALIMVLLDEQIEPIAIRFDYWHWHNDAIPVTNYICWFLVSSAMLWLFERLEFKKQSWVGPVLLGVQFLFFGVLNLL</sequence>
<name>A0A966DQN6_9SPHI</name>
<feature type="transmembrane region" description="Helical" evidence="1">
    <location>
        <begin position="165"/>
        <end position="184"/>
    </location>
</feature>
<protein>
    <submittedName>
        <fullName evidence="2">Carotenoid biosynthesis protein</fullName>
    </submittedName>
</protein>
<dbReference type="RefSeq" id="WP_166584208.1">
    <property type="nucleotide sequence ID" value="NZ_WWEO01000036.1"/>
</dbReference>
<dbReference type="PANTHER" id="PTHR39419:SF1">
    <property type="entry name" value="SLL0814 PROTEIN"/>
    <property type="match status" value="1"/>
</dbReference>
<feature type="transmembrane region" description="Helical" evidence="1">
    <location>
        <begin position="65"/>
        <end position="88"/>
    </location>
</feature>
<evidence type="ECO:0000313" key="3">
    <source>
        <dbReference type="Proteomes" id="UP000638732"/>
    </source>
</evidence>
<dbReference type="PANTHER" id="PTHR39419">
    <property type="entry name" value="SLL0814 PROTEIN"/>
    <property type="match status" value="1"/>
</dbReference>
<keyword evidence="1" id="KW-0812">Transmembrane</keyword>